<keyword evidence="2" id="KW-1185">Reference proteome</keyword>
<proteinExistence type="predicted"/>
<dbReference type="EMBL" id="CAJVQC010091422">
    <property type="protein sequence ID" value="CAG8825967.1"/>
    <property type="molecule type" value="Genomic_DNA"/>
</dbReference>
<name>A0ACA9S6U3_9GLOM</name>
<evidence type="ECO:0000313" key="2">
    <source>
        <dbReference type="Proteomes" id="UP000789920"/>
    </source>
</evidence>
<feature type="non-terminal residue" evidence="1">
    <location>
        <position position="1"/>
    </location>
</feature>
<accession>A0ACA9S6U3</accession>
<sequence length="184" mass="21467">NVVEIPFSIKEYEKNKKPSRKKHIFSLYVDYMDGNKNRPVIVIHHIRGEKAKLISRNKVKIKLGWIIFGPPTDFSFSIKYPLVFKSGKYPAFREKDYHVINNHGMFGTCVLEATNITPQAENSSDAVTIDKIKYNPKDSSFVIGNYITRRQESVYQDYFVYDINDEKEVTDETVLKRLALYSWS</sequence>
<feature type="non-terminal residue" evidence="1">
    <location>
        <position position="184"/>
    </location>
</feature>
<protein>
    <submittedName>
        <fullName evidence="1">15896_t:CDS:1</fullName>
    </submittedName>
</protein>
<evidence type="ECO:0000313" key="1">
    <source>
        <dbReference type="EMBL" id="CAG8825967.1"/>
    </source>
</evidence>
<reference evidence="1" key="1">
    <citation type="submission" date="2021-06" db="EMBL/GenBank/DDBJ databases">
        <authorList>
            <person name="Kallberg Y."/>
            <person name="Tangrot J."/>
            <person name="Rosling A."/>
        </authorList>
    </citation>
    <scope>NUCLEOTIDE SEQUENCE</scope>
    <source>
        <strain evidence="1">MA461A</strain>
    </source>
</reference>
<organism evidence="1 2">
    <name type="scientific">Racocetra persica</name>
    <dbReference type="NCBI Taxonomy" id="160502"/>
    <lineage>
        <taxon>Eukaryota</taxon>
        <taxon>Fungi</taxon>
        <taxon>Fungi incertae sedis</taxon>
        <taxon>Mucoromycota</taxon>
        <taxon>Glomeromycotina</taxon>
        <taxon>Glomeromycetes</taxon>
        <taxon>Diversisporales</taxon>
        <taxon>Gigasporaceae</taxon>
        <taxon>Racocetra</taxon>
    </lineage>
</organism>
<dbReference type="Proteomes" id="UP000789920">
    <property type="component" value="Unassembled WGS sequence"/>
</dbReference>
<comment type="caution">
    <text evidence="1">The sequence shown here is derived from an EMBL/GenBank/DDBJ whole genome shotgun (WGS) entry which is preliminary data.</text>
</comment>
<gene>
    <name evidence="1" type="ORF">RPERSI_LOCUS26621</name>
</gene>